<dbReference type="CDD" id="cd07040">
    <property type="entry name" value="HP"/>
    <property type="match status" value="1"/>
</dbReference>
<dbReference type="Pfam" id="PF00300">
    <property type="entry name" value="His_Phos_1"/>
    <property type="match status" value="1"/>
</dbReference>
<reference evidence="1 2" key="1">
    <citation type="submission" date="2021-07" db="EMBL/GenBank/DDBJ databases">
        <title>Mesonia aestuariivivens sp. nov., isolated from a tidal flat.</title>
        <authorList>
            <person name="Kim Y.-O."/>
            <person name="Yoon J.-H."/>
        </authorList>
    </citation>
    <scope>NUCLEOTIDE SEQUENCE [LARGE SCALE GENOMIC DNA]</scope>
    <source>
        <strain evidence="1 2">JHPTF-M18</strain>
    </source>
</reference>
<dbReference type="InterPro" id="IPR013078">
    <property type="entry name" value="His_Pase_superF_clade-1"/>
</dbReference>
<dbReference type="Proteomes" id="UP000719267">
    <property type="component" value="Unassembled WGS sequence"/>
</dbReference>
<keyword evidence="2" id="KW-1185">Reference proteome</keyword>
<sequence>MATKEAEFNFKPKDTTVYYFIRHGEKDREANTDDPHLLPKGMQRANFWAKVLKDKEIDMVYSTNYQRTLETARPTADQFNIKIELYKANHLYSKNFQKKTDGKHVLIVGHQDTTPQFINKILKEKKYSRIEDNENSKLFIVTIYPNGKKSSTVEQHSLPKNN</sequence>
<proteinExistence type="predicted"/>
<evidence type="ECO:0000313" key="1">
    <source>
        <dbReference type="EMBL" id="MBW2961165.1"/>
    </source>
</evidence>
<organism evidence="1 2">
    <name type="scientific">Mesonia aestuariivivens</name>
    <dbReference type="NCBI Taxonomy" id="2796128"/>
    <lineage>
        <taxon>Bacteria</taxon>
        <taxon>Pseudomonadati</taxon>
        <taxon>Bacteroidota</taxon>
        <taxon>Flavobacteriia</taxon>
        <taxon>Flavobacteriales</taxon>
        <taxon>Flavobacteriaceae</taxon>
        <taxon>Mesonia</taxon>
    </lineage>
</organism>
<protein>
    <submittedName>
        <fullName evidence="1">Histidine phosphatase family protein</fullName>
    </submittedName>
</protein>
<accession>A0ABS6VZY4</accession>
<gene>
    <name evidence="1" type="ORF">KW502_05070</name>
</gene>
<evidence type="ECO:0000313" key="2">
    <source>
        <dbReference type="Proteomes" id="UP000719267"/>
    </source>
</evidence>
<name>A0ABS6VZY4_9FLAO</name>
<dbReference type="EMBL" id="JAHWDF010000004">
    <property type="protein sequence ID" value="MBW2961165.1"/>
    <property type="molecule type" value="Genomic_DNA"/>
</dbReference>
<comment type="caution">
    <text evidence="1">The sequence shown here is derived from an EMBL/GenBank/DDBJ whole genome shotgun (WGS) entry which is preliminary data.</text>
</comment>